<protein>
    <recommendedName>
        <fullName evidence="5">Cystatin domain-containing protein</fullName>
    </recommendedName>
</protein>
<sequence length="142" mass="15988">MISKLPLFIFLLVAVPNVMTVGMPGGLYPQDPNNPKFMKLAWKAAKYVDEESSSSYMMVPIKVTEAWSQVVGGINYYLVVLYGESTCEKDELAASGEPPANCQYRANGDRALYNVKVHTRPWQHYEHFAVKKIRDVGAEEEI</sequence>
<dbReference type="SUPFAM" id="SSF54403">
    <property type="entry name" value="Cystatin/monellin"/>
    <property type="match status" value="1"/>
</dbReference>
<organism evidence="6 7">
    <name type="scientific">Cylicocyclus nassatus</name>
    <name type="common">Nematode worm</name>
    <dbReference type="NCBI Taxonomy" id="53992"/>
    <lineage>
        <taxon>Eukaryota</taxon>
        <taxon>Metazoa</taxon>
        <taxon>Ecdysozoa</taxon>
        <taxon>Nematoda</taxon>
        <taxon>Chromadorea</taxon>
        <taxon>Rhabditida</taxon>
        <taxon>Rhabditina</taxon>
        <taxon>Rhabditomorpha</taxon>
        <taxon>Strongyloidea</taxon>
        <taxon>Strongylidae</taxon>
        <taxon>Cylicocyclus</taxon>
    </lineage>
</organism>
<keyword evidence="2" id="KW-0646">Protease inhibitor</keyword>
<evidence type="ECO:0000259" key="5">
    <source>
        <dbReference type="SMART" id="SM00043"/>
    </source>
</evidence>
<evidence type="ECO:0000256" key="2">
    <source>
        <dbReference type="ARBA" id="ARBA00022690"/>
    </source>
</evidence>
<evidence type="ECO:0000256" key="3">
    <source>
        <dbReference type="ARBA" id="ARBA00022704"/>
    </source>
</evidence>
<accession>A0AA36H4C4</accession>
<dbReference type="GO" id="GO:0005737">
    <property type="term" value="C:cytoplasm"/>
    <property type="evidence" value="ECO:0007669"/>
    <property type="project" value="TreeGrafter"/>
</dbReference>
<comment type="similarity">
    <text evidence="1">Belongs to the cystatin family.</text>
</comment>
<proteinExistence type="inferred from homology"/>
<keyword evidence="4" id="KW-0732">Signal</keyword>
<feature type="signal peptide" evidence="4">
    <location>
        <begin position="1"/>
        <end position="20"/>
    </location>
</feature>
<dbReference type="GO" id="GO:0005615">
    <property type="term" value="C:extracellular space"/>
    <property type="evidence" value="ECO:0007669"/>
    <property type="project" value="TreeGrafter"/>
</dbReference>
<keyword evidence="7" id="KW-1185">Reference proteome</keyword>
<dbReference type="GO" id="GO:0004869">
    <property type="term" value="F:cysteine-type endopeptidase inhibitor activity"/>
    <property type="evidence" value="ECO:0007669"/>
    <property type="project" value="UniProtKB-KW"/>
</dbReference>
<dbReference type="Pfam" id="PF00031">
    <property type="entry name" value="Cystatin"/>
    <property type="match status" value="1"/>
</dbReference>
<gene>
    <name evidence="6" type="ORF">CYNAS_LOCUS15508</name>
</gene>
<dbReference type="InterPro" id="IPR046350">
    <property type="entry name" value="Cystatin_sf"/>
</dbReference>
<dbReference type="AlphaFoldDB" id="A0AA36H4C4"/>
<dbReference type="GO" id="GO:0031982">
    <property type="term" value="C:vesicle"/>
    <property type="evidence" value="ECO:0007669"/>
    <property type="project" value="TreeGrafter"/>
</dbReference>
<dbReference type="InterPro" id="IPR000010">
    <property type="entry name" value="Cystatin_dom"/>
</dbReference>
<reference evidence="6" key="1">
    <citation type="submission" date="2023-07" db="EMBL/GenBank/DDBJ databases">
        <authorList>
            <consortium name="CYATHOMIX"/>
        </authorList>
    </citation>
    <scope>NUCLEOTIDE SEQUENCE</scope>
    <source>
        <strain evidence="6">N/A</strain>
    </source>
</reference>
<feature type="chain" id="PRO_5041215010" description="Cystatin domain-containing protein" evidence="4">
    <location>
        <begin position="21"/>
        <end position="142"/>
    </location>
</feature>
<comment type="caution">
    <text evidence="6">The sequence shown here is derived from an EMBL/GenBank/DDBJ whole genome shotgun (WGS) entry which is preliminary data.</text>
</comment>
<dbReference type="PANTHER" id="PTHR46186:SF2">
    <property type="entry name" value="CYSTATIN"/>
    <property type="match status" value="1"/>
</dbReference>
<dbReference type="Proteomes" id="UP001176961">
    <property type="component" value="Unassembled WGS sequence"/>
</dbReference>
<feature type="domain" description="Cystatin" evidence="5">
    <location>
        <begin position="22"/>
        <end position="136"/>
    </location>
</feature>
<evidence type="ECO:0000313" key="6">
    <source>
        <dbReference type="EMBL" id="CAJ0603525.1"/>
    </source>
</evidence>
<dbReference type="Gene3D" id="3.10.450.10">
    <property type="match status" value="1"/>
</dbReference>
<evidence type="ECO:0000256" key="4">
    <source>
        <dbReference type="SAM" id="SignalP"/>
    </source>
</evidence>
<dbReference type="CDD" id="cd00042">
    <property type="entry name" value="CY"/>
    <property type="match status" value="1"/>
</dbReference>
<dbReference type="EMBL" id="CATQJL010000305">
    <property type="protein sequence ID" value="CAJ0603525.1"/>
    <property type="molecule type" value="Genomic_DNA"/>
</dbReference>
<keyword evidence="3" id="KW-0789">Thiol protease inhibitor</keyword>
<evidence type="ECO:0000313" key="7">
    <source>
        <dbReference type="Proteomes" id="UP001176961"/>
    </source>
</evidence>
<dbReference type="SMART" id="SM00043">
    <property type="entry name" value="CY"/>
    <property type="match status" value="1"/>
</dbReference>
<dbReference type="PANTHER" id="PTHR46186">
    <property type="entry name" value="CYSTATIN"/>
    <property type="match status" value="1"/>
</dbReference>
<name>A0AA36H4C4_CYLNA</name>
<evidence type="ECO:0000256" key="1">
    <source>
        <dbReference type="ARBA" id="ARBA00009403"/>
    </source>
</evidence>